<dbReference type="SMART" id="SM01152">
    <property type="entry name" value="DUF167"/>
    <property type="match status" value="1"/>
</dbReference>
<protein>
    <recommendedName>
        <fullName evidence="2">UPF0235 protein HRJ34_18900</fullName>
    </recommendedName>
</protein>
<dbReference type="NCBIfam" id="TIGR00251">
    <property type="entry name" value="DUF167 family protein"/>
    <property type="match status" value="1"/>
</dbReference>
<sequence>MGDPWTAVADGIHLAVRASPKAGRDSIEGVVTAADGRHWLSVKLAAAPSDGAANEALVRLVAKALGVAKRDVTLASGATSRLKRLHVSGDPAALAAALQRMIE</sequence>
<dbReference type="InterPro" id="IPR003746">
    <property type="entry name" value="DUF167"/>
</dbReference>
<gene>
    <name evidence="3" type="ORF">HRJ34_18900</name>
</gene>
<evidence type="ECO:0000256" key="2">
    <source>
        <dbReference type="HAMAP-Rule" id="MF_00634"/>
    </source>
</evidence>
<proteinExistence type="inferred from homology"/>
<dbReference type="AlphaFoldDB" id="A0A975D7X9"/>
<dbReference type="EMBL" id="CP059319">
    <property type="protein sequence ID" value="QTH24637.1"/>
    <property type="molecule type" value="Genomic_DNA"/>
</dbReference>
<dbReference type="SUPFAM" id="SSF69786">
    <property type="entry name" value="YggU-like"/>
    <property type="match status" value="1"/>
</dbReference>
<reference evidence="3" key="2">
    <citation type="submission" date="2021-04" db="EMBL/GenBank/DDBJ databases">
        <title>Isolation and genomic analysis of the ibuprofen-degrading bacterium Sphingomonas strain MPO218.</title>
        <authorList>
            <person name="Aulestia M."/>
            <person name="Flores A."/>
            <person name="Mangas E.L."/>
            <person name="Perez-Pulido A.J."/>
            <person name="Santero E."/>
            <person name="Camacho E.M."/>
        </authorList>
    </citation>
    <scope>NUCLEOTIDE SEQUENCE</scope>
    <source>
        <strain evidence="3">MPO218</strain>
    </source>
</reference>
<accession>A0A975D7X9</accession>
<organism evidence="3 4">
    <name type="scientific">Rhizorhabdus wittichii</name>
    <dbReference type="NCBI Taxonomy" id="160791"/>
    <lineage>
        <taxon>Bacteria</taxon>
        <taxon>Pseudomonadati</taxon>
        <taxon>Pseudomonadota</taxon>
        <taxon>Alphaproteobacteria</taxon>
        <taxon>Sphingomonadales</taxon>
        <taxon>Sphingomonadaceae</taxon>
        <taxon>Rhizorhabdus</taxon>
    </lineage>
</organism>
<reference evidence="3" key="1">
    <citation type="submission" date="2020-07" db="EMBL/GenBank/DDBJ databases">
        <authorList>
            <person name="Camacho E."/>
        </authorList>
    </citation>
    <scope>NUCLEOTIDE SEQUENCE</scope>
    <source>
        <strain evidence="3">MPO218</strain>
    </source>
</reference>
<name>A0A975D7X9_9SPHN</name>
<dbReference type="Gene3D" id="3.30.1200.10">
    <property type="entry name" value="YggU-like"/>
    <property type="match status" value="1"/>
</dbReference>
<evidence type="ECO:0000256" key="1">
    <source>
        <dbReference type="ARBA" id="ARBA00010364"/>
    </source>
</evidence>
<evidence type="ECO:0000313" key="3">
    <source>
        <dbReference type="EMBL" id="QTH24637.1"/>
    </source>
</evidence>
<comment type="similarity">
    <text evidence="1 2">Belongs to the UPF0235 family.</text>
</comment>
<dbReference type="PANTHER" id="PTHR13420:SF7">
    <property type="entry name" value="UPF0235 PROTEIN C15ORF40"/>
    <property type="match status" value="1"/>
</dbReference>
<dbReference type="Proteomes" id="UP000664914">
    <property type="component" value="Chromosome"/>
</dbReference>
<dbReference type="HAMAP" id="MF_00634">
    <property type="entry name" value="UPF0235"/>
    <property type="match status" value="1"/>
</dbReference>
<dbReference type="NCBIfam" id="NF002348">
    <property type="entry name" value="PRK01310.1"/>
    <property type="match status" value="1"/>
</dbReference>
<evidence type="ECO:0000313" key="4">
    <source>
        <dbReference type="Proteomes" id="UP000664914"/>
    </source>
</evidence>
<dbReference type="GO" id="GO:0005737">
    <property type="term" value="C:cytoplasm"/>
    <property type="evidence" value="ECO:0007669"/>
    <property type="project" value="TreeGrafter"/>
</dbReference>
<dbReference type="Pfam" id="PF02594">
    <property type="entry name" value="DUF167"/>
    <property type="match status" value="1"/>
</dbReference>
<dbReference type="InterPro" id="IPR036591">
    <property type="entry name" value="YggU-like_sf"/>
</dbReference>
<dbReference type="PANTHER" id="PTHR13420">
    <property type="entry name" value="UPF0235 PROTEIN C15ORF40"/>
    <property type="match status" value="1"/>
</dbReference>